<accession>A0A7W6EAC9</accession>
<evidence type="ECO:0000313" key="2">
    <source>
        <dbReference type="Proteomes" id="UP000542776"/>
    </source>
</evidence>
<dbReference type="Proteomes" id="UP000542776">
    <property type="component" value="Unassembled WGS sequence"/>
</dbReference>
<dbReference type="RefSeq" id="WP_183198553.1">
    <property type="nucleotide sequence ID" value="NZ_JACIEK010000001.1"/>
</dbReference>
<gene>
    <name evidence="1" type="ORF">GGR04_001060</name>
</gene>
<dbReference type="GO" id="GO:0051213">
    <property type="term" value="F:dioxygenase activity"/>
    <property type="evidence" value="ECO:0007669"/>
    <property type="project" value="UniProtKB-KW"/>
</dbReference>
<evidence type="ECO:0000313" key="1">
    <source>
        <dbReference type="EMBL" id="MBB3997239.1"/>
    </source>
</evidence>
<dbReference type="EMBL" id="JACIEK010000001">
    <property type="protein sequence ID" value="MBB3997239.1"/>
    <property type="molecule type" value="Genomic_DNA"/>
</dbReference>
<keyword evidence="1" id="KW-0560">Oxidoreductase</keyword>
<keyword evidence="1" id="KW-0223">Dioxygenase</keyword>
<proteinExistence type="predicted"/>
<comment type="caution">
    <text evidence="1">The sequence shown here is derived from an EMBL/GenBank/DDBJ whole genome shotgun (WGS) entry which is preliminary data.</text>
</comment>
<dbReference type="AlphaFoldDB" id="A0A7W6EAC9"/>
<name>A0A7W6EAC9_9HYPH</name>
<sequence length="58" mass="6758">MSDLIAEQHAAFERYRVAKLASFENSTTETERRAEEAWCEFERVFCTPSNVIPFKRSA</sequence>
<reference evidence="1 2" key="1">
    <citation type="submission" date="2020-08" db="EMBL/GenBank/DDBJ databases">
        <title>Genomic Encyclopedia of Type Strains, Phase IV (KMG-IV): sequencing the most valuable type-strain genomes for metagenomic binning, comparative biology and taxonomic classification.</title>
        <authorList>
            <person name="Goeker M."/>
        </authorList>
    </citation>
    <scope>NUCLEOTIDE SEQUENCE [LARGE SCALE GENOMIC DNA]</scope>
    <source>
        <strain evidence="1 2">DSM 102238</strain>
    </source>
</reference>
<organism evidence="1 2">
    <name type="scientific">Aureimonas pseudogalii</name>
    <dbReference type="NCBI Taxonomy" id="1744844"/>
    <lineage>
        <taxon>Bacteria</taxon>
        <taxon>Pseudomonadati</taxon>
        <taxon>Pseudomonadota</taxon>
        <taxon>Alphaproteobacteria</taxon>
        <taxon>Hyphomicrobiales</taxon>
        <taxon>Aurantimonadaceae</taxon>
        <taxon>Aureimonas</taxon>
    </lineage>
</organism>
<keyword evidence="2" id="KW-1185">Reference proteome</keyword>
<protein>
    <submittedName>
        <fullName evidence="1">Ectoine hydroxylase-related dioxygenase (Phytanoyl-CoA dioxygenase family)</fullName>
    </submittedName>
</protein>